<accession>R0E5U3</accession>
<dbReference type="InterPro" id="IPR036390">
    <property type="entry name" value="WH_DNA-bd_sf"/>
</dbReference>
<dbReference type="GO" id="GO:0003677">
    <property type="term" value="F:DNA binding"/>
    <property type="evidence" value="ECO:0007669"/>
    <property type="project" value="UniProtKB-KW"/>
</dbReference>
<dbReference type="eggNOG" id="COG0640">
    <property type="taxonomic scope" value="Bacteria"/>
</dbReference>
<dbReference type="NCBIfam" id="NF033788">
    <property type="entry name" value="HTH_metalloreg"/>
    <property type="match status" value="1"/>
</dbReference>
<dbReference type="Pfam" id="PF01022">
    <property type="entry name" value="HTH_5"/>
    <property type="match status" value="1"/>
</dbReference>
<dbReference type="SUPFAM" id="SSF46785">
    <property type="entry name" value="Winged helix' DNA-binding domain"/>
    <property type="match status" value="1"/>
</dbReference>
<dbReference type="PANTHER" id="PTHR33154:SF33">
    <property type="entry name" value="TRANSCRIPTIONAL REPRESSOR SDPR"/>
    <property type="match status" value="1"/>
</dbReference>
<keyword evidence="1" id="KW-0805">Transcription regulation</keyword>
<protein>
    <submittedName>
        <fullName evidence="5">Transcriptional regulator, ArsR family</fullName>
    </submittedName>
</protein>
<dbReference type="InterPro" id="IPR051081">
    <property type="entry name" value="HTH_MetalResp_TranReg"/>
</dbReference>
<reference evidence="5 6" key="1">
    <citation type="journal article" date="2013" name="Genome Announc.">
        <title>Draft Genome Sequence for Caulobacter sp. Strain OR37, a Bacterium Tolerant to Heavy Metals.</title>
        <authorList>
            <person name="Utturkar S.M."/>
            <person name="Bollmann A."/>
            <person name="Brzoska R.M."/>
            <person name="Klingeman D.M."/>
            <person name="Epstein S.E."/>
            <person name="Palumbo A.V."/>
            <person name="Brown S.D."/>
        </authorList>
    </citation>
    <scope>NUCLEOTIDE SEQUENCE [LARGE SCALE GENOMIC DNA]</scope>
    <source>
        <strain evidence="5 6">OR37</strain>
    </source>
</reference>
<dbReference type="OrthoDB" id="7391478at2"/>
<evidence type="ECO:0000256" key="2">
    <source>
        <dbReference type="ARBA" id="ARBA00023125"/>
    </source>
</evidence>
<dbReference type="Proteomes" id="UP000013063">
    <property type="component" value="Unassembled WGS sequence"/>
</dbReference>
<keyword evidence="3" id="KW-0804">Transcription</keyword>
<gene>
    <name evidence="5" type="ORF">OR37_03213</name>
</gene>
<evidence type="ECO:0000256" key="3">
    <source>
        <dbReference type="ARBA" id="ARBA00023163"/>
    </source>
</evidence>
<evidence type="ECO:0000259" key="4">
    <source>
        <dbReference type="PROSITE" id="PS50987"/>
    </source>
</evidence>
<dbReference type="PATRIC" id="fig|1292034.3.peg.3188"/>
<dbReference type="SMART" id="SM00418">
    <property type="entry name" value="HTH_ARSR"/>
    <property type="match status" value="1"/>
</dbReference>
<dbReference type="InterPro" id="IPR011991">
    <property type="entry name" value="ArsR-like_HTH"/>
</dbReference>
<dbReference type="PRINTS" id="PR00778">
    <property type="entry name" value="HTHARSR"/>
</dbReference>
<dbReference type="AlphaFoldDB" id="R0E5U3"/>
<dbReference type="STRING" id="1292034.OR37_03213"/>
<dbReference type="GO" id="GO:0003700">
    <property type="term" value="F:DNA-binding transcription factor activity"/>
    <property type="evidence" value="ECO:0007669"/>
    <property type="project" value="InterPro"/>
</dbReference>
<keyword evidence="2" id="KW-0238">DNA-binding</keyword>
<dbReference type="InterPro" id="IPR036388">
    <property type="entry name" value="WH-like_DNA-bd_sf"/>
</dbReference>
<dbReference type="InterPro" id="IPR001845">
    <property type="entry name" value="HTH_ArsR_DNA-bd_dom"/>
</dbReference>
<keyword evidence="6" id="KW-1185">Reference proteome</keyword>
<dbReference type="Gene3D" id="1.10.10.10">
    <property type="entry name" value="Winged helix-like DNA-binding domain superfamily/Winged helix DNA-binding domain"/>
    <property type="match status" value="1"/>
</dbReference>
<dbReference type="PANTHER" id="PTHR33154">
    <property type="entry name" value="TRANSCRIPTIONAL REGULATOR, ARSR FAMILY"/>
    <property type="match status" value="1"/>
</dbReference>
<dbReference type="PROSITE" id="PS50987">
    <property type="entry name" value="HTH_ARSR_2"/>
    <property type="match status" value="1"/>
</dbReference>
<proteinExistence type="predicted"/>
<dbReference type="CDD" id="cd00090">
    <property type="entry name" value="HTH_ARSR"/>
    <property type="match status" value="1"/>
</dbReference>
<evidence type="ECO:0000313" key="5">
    <source>
        <dbReference type="EMBL" id="ENZ80938.1"/>
    </source>
</evidence>
<sequence precursor="true">MNGVFKALSHPARRQIVAMLRERPMQSGEIAAAFDMSWPTITGHLTTLKDAGLVDAERDGTSIRYRLRISALEEALALLLDLVDSTPKGESIGDLGHERSKPPR</sequence>
<comment type="caution">
    <text evidence="5">The sequence shown here is derived from an EMBL/GenBank/DDBJ whole genome shotgun (WGS) entry which is preliminary data.</text>
</comment>
<name>R0E5U3_CAUVI</name>
<dbReference type="RefSeq" id="WP_004622047.1">
    <property type="nucleotide sequence ID" value="NZ_APMP01000024.1"/>
</dbReference>
<evidence type="ECO:0000256" key="1">
    <source>
        <dbReference type="ARBA" id="ARBA00023015"/>
    </source>
</evidence>
<evidence type="ECO:0000313" key="6">
    <source>
        <dbReference type="Proteomes" id="UP000013063"/>
    </source>
</evidence>
<dbReference type="EMBL" id="APMP01000024">
    <property type="protein sequence ID" value="ENZ80938.1"/>
    <property type="molecule type" value="Genomic_DNA"/>
</dbReference>
<feature type="domain" description="HTH arsR-type" evidence="4">
    <location>
        <begin position="1"/>
        <end position="87"/>
    </location>
</feature>
<organism evidence="5 6">
    <name type="scientific">Caulobacter vibrioides OR37</name>
    <dbReference type="NCBI Taxonomy" id="1292034"/>
    <lineage>
        <taxon>Bacteria</taxon>
        <taxon>Pseudomonadati</taxon>
        <taxon>Pseudomonadota</taxon>
        <taxon>Alphaproteobacteria</taxon>
        <taxon>Caulobacterales</taxon>
        <taxon>Caulobacteraceae</taxon>
        <taxon>Caulobacter</taxon>
    </lineage>
</organism>